<evidence type="ECO:0000256" key="6">
    <source>
        <dbReference type="ARBA" id="ARBA00023242"/>
    </source>
</evidence>
<evidence type="ECO:0000256" key="2">
    <source>
        <dbReference type="ARBA" id="ARBA00022473"/>
    </source>
</evidence>
<evidence type="ECO:0000256" key="1">
    <source>
        <dbReference type="ARBA" id="ARBA00004123"/>
    </source>
</evidence>
<keyword evidence="6" id="KW-0539">Nucleus</keyword>
<keyword evidence="3" id="KW-0805">Transcription regulation</keyword>
<keyword evidence="11" id="KW-1185">Reference proteome</keyword>
<dbReference type="GO" id="GO:0006355">
    <property type="term" value="P:regulation of DNA-templated transcription"/>
    <property type="evidence" value="ECO:0007669"/>
    <property type="project" value="UniProtKB-ARBA"/>
</dbReference>
<dbReference type="GO" id="GO:0010597">
    <property type="term" value="P:green leaf volatile biosynthetic process"/>
    <property type="evidence" value="ECO:0007669"/>
    <property type="project" value="UniProtKB-ARBA"/>
</dbReference>
<sequence length="493" mass="52892">MSTDRTCNGSFWTKEEDKIFENTLAVYSSDDDLLMMMAAALPGKSLEDIKNHYEVLVEDVNAIESGLVPLPRYRNMQSHSRNKSRLPKADVERRKGVAWTEEEHKLFLKGLDKYGKGDWKSISRHCVLSRTPQQVASHAQKFFNRREGVNKERRRASIHDITSVDTETAGTSQVPNPENMIGPAGGGSQVTASTNDMTGAVDSRVVSTGVGTFTSPVAAIENKSVLPQEITIAEPVIAVSGGESSGPGAAFVNEVNRLYHNVNDDFILGIDELIMEQEGTYEAGIQVDTDRSLLPSQQPSTAAGNEMYCHPVTRIGSELEALITEHMVEDNEISSIFDVGKTPSSHAMLSSTAHSGMSSYTVAAHSGMSSYTVAAHSGMSSYTVDARSGMSSYTVAAHSGMSSYTVDAHSGMSSYTVNAHSGMSSYTVGSFGSNNAPENRVAAPGGGLTIDSQQLPSIAPSSNFGVGVCPNSNTSVRDEGIFYLGDLFTDHMI</sequence>
<dbReference type="PROSITE" id="PS51293">
    <property type="entry name" value="SANT"/>
    <property type="match status" value="1"/>
</dbReference>
<evidence type="ECO:0000256" key="5">
    <source>
        <dbReference type="ARBA" id="ARBA00023163"/>
    </source>
</evidence>
<comment type="caution">
    <text evidence="10">The sequence shown here is derived from an EMBL/GenBank/DDBJ whole genome shotgun (WGS) entry which is preliminary data.</text>
</comment>
<feature type="domain" description="SANT" evidence="8">
    <location>
        <begin position="99"/>
        <end position="147"/>
    </location>
</feature>
<dbReference type="Gramene" id="OIT02350">
    <property type="protein sequence ID" value="OIT02350"/>
    <property type="gene ID" value="A4A49_04245"/>
</dbReference>
<proteinExistence type="predicted"/>
<name>A0A1J6IBP6_NICAT</name>
<dbReference type="Proteomes" id="UP000187609">
    <property type="component" value="Unassembled WGS sequence"/>
</dbReference>
<organism evidence="10 11">
    <name type="scientific">Nicotiana attenuata</name>
    <name type="common">Coyote tobacco</name>
    <dbReference type="NCBI Taxonomy" id="49451"/>
    <lineage>
        <taxon>Eukaryota</taxon>
        <taxon>Viridiplantae</taxon>
        <taxon>Streptophyta</taxon>
        <taxon>Embryophyta</taxon>
        <taxon>Tracheophyta</taxon>
        <taxon>Spermatophyta</taxon>
        <taxon>Magnoliopsida</taxon>
        <taxon>eudicotyledons</taxon>
        <taxon>Gunneridae</taxon>
        <taxon>Pentapetalae</taxon>
        <taxon>asterids</taxon>
        <taxon>lamiids</taxon>
        <taxon>Solanales</taxon>
        <taxon>Solanaceae</taxon>
        <taxon>Nicotianoideae</taxon>
        <taxon>Nicotianeae</taxon>
        <taxon>Nicotiana</taxon>
    </lineage>
</organism>
<dbReference type="FunFam" id="1.10.10.60:FF:000009">
    <property type="entry name" value="transcription factor MYB1R1"/>
    <property type="match status" value="1"/>
</dbReference>
<evidence type="ECO:0000313" key="11">
    <source>
        <dbReference type="Proteomes" id="UP000187609"/>
    </source>
</evidence>
<dbReference type="PROSITE" id="PS51294">
    <property type="entry name" value="HTH_MYB"/>
    <property type="match status" value="1"/>
</dbReference>
<dbReference type="GO" id="GO:0009739">
    <property type="term" value="P:response to gibberellin"/>
    <property type="evidence" value="ECO:0007669"/>
    <property type="project" value="TreeGrafter"/>
</dbReference>
<keyword evidence="4" id="KW-0238">DNA-binding</keyword>
<evidence type="ECO:0000259" key="7">
    <source>
        <dbReference type="PROSITE" id="PS50090"/>
    </source>
</evidence>
<dbReference type="InterPro" id="IPR017884">
    <property type="entry name" value="SANT_dom"/>
</dbReference>
<dbReference type="GO" id="GO:0005634">
    <property type="term" value="C:nucleus"/>
    <property type="evidence" value="ECO:0007669"/>
    <property type="project" value="UniProtKB-SubCell"/>
</dbReference>
<dbReference type="PANTHER" id="PTHR44191:SF35">
    <property type="entry name" value="I-BOX BINDING FACTOR"/>
    <property type="match status" value="1"/>
</dbReference>
<dbReference type="SUPFAM" id="SSF46689">
    <property type="entry name" value="Homeodomain-like"/>
    <property type="match status" value="2"/>
</dbReference>
<keyword evidence="2" id="KW-0217">Developmental protein</keyword>
<evidence type="ECO:0000256" key="3">
    <source>
        <dbReference type="ARBA" id="ARBA00023015"/>
    </source>
</evidence>
<dbReference type="EMBL" id="MJEQ01037188">
    <property type="protein sequence ID" value="OIT02350.1"/>
    <property type="molecule type" value="Genomic_DNA"/>
</dbReference>
<dbReference type="GO" id="GO:0009751">
    <property type="term" value="P:response to salicylic acid"/>
    <property type="evidence" value="ECO:0007669"/>
    <property type="project" value="TreeGrafter"/>
</dbReference>
<dbReference type="GO" id="GO:0000976">
    <property type="term" value="F:transcription cis-regulatory region binding"/>
    <property type="evidence" value="ECO:0007669"/>
    <property type="project" value="UniProtKB-ARBA"/>
</dbReference>
<dbReference type="STRING" id="49451.A0A1J6IBP6"/>
<evidence type="ECO:0000259" key="9">
    <source>
        <dbReference type="PROSITE" id="PS51294"/>
    </source>
</evidence>
<accession>A0A1J6IBP6</accession>
<evidence type="ECO:0000313" key="10">
    <source>
        <dbReference type="EMBL" id="OIT02350.1"/>
    </source>
</evidence>
<evidence type="ECO:0000259" key="8">
    <source>
        <dbReference type="PROSITE" id="PS51293"/>
    </source>
</evidence>
<dbReference type="AlphaFoldDB" id="A0A1J6IBP6"/>
<dbReference type="Pfam" id="PF00249">
    <property type="entry name" value="Myb_DNA-binding"/>
    <property type="match status" value="1"/>
</dbReference>
<keyword evidence="5" id="KW-0804">Transcription</keyword>
<dbReference type="GO" id="GO:0048262">
    <property type="term" value="P:determination of dorsal/ventral asymmetry"/>
    <property type="evidence" value="ECO:0007669"/>
    <property type="project" value="UniProtKB-ARBA"/>
</dbReference>
<dbReference type="OrthoDB" id="118550at2759"/>
<dbReference type="PROSITE" id="PS50090">
    <property type="entry name" value="MYB_LIKE"/>
    <property type="match status" value="1"/>
</dbReference>
<dbReference type="CDD" id="cd00167">
    <property type="entry name" value="SANT"/>
    <property type="match status" value="2"/>
</dbReference>
<dbReference type="NCBIfam" id="TIGR01557">
    <property type="entry name" value="myb_SHAQKYF"/>
    <property type="match status" value="1"/>
</dbReference>
<gene>
    <name evidence="10" type="primary">MY1R1_16</name>
    <name evidence="10" type="ORF">A4A49_04245</name>
</gene>
<dbReference type="FunFam" id="1.10.10.60:FF:000154">
    <property type="entry name" value="Transcription factor SRM1"/>
    <property type="match status" value="1"/>
</dbReference>
<feature type="domain" description="Myb-like" evidence="7">
    <location>
        <begin position="91"/>
        <end position="143"/>
    </location>
</feature>
<reference evidence="10" key="1">
    <citation type="submission" date="2016-11" db="EMBL/GenBank/DDBJ databases">
        <title>The genome of Nicotiana attenuata.</title>
        <authorList>
            <person name="Xu S."/>
            <person name="Brockmoeller T."/>
            <person name="Gaquerel E."/>
            <person name="Navarro A."/>
            <person name="Kuhl H."/>
            <person name="Gase K."/>
            <person name="Ling Z."/>
            <person name="Zhou W."/>
            <person name="Kreitzer C."/>
            <person name="Stanke M."/>
            <person name="Tang H."/>
            <person name="Lyons E."/>
            <person name="Pandey P."/>
            <person name="Pandey S.P."/>
            <person name="Timmermann B."/>
            <person name="Baldwin I.T."/>
        </authorList>
    </citation>
    <scope>NUCLEOTIDE SEQUENCE [LARGE SCALE GENOMIC DNA]</scope>
    <source>
        <strain evidence="10">UT</strain>
    </source>
</reference>
<dbReference type="KEGG" id="nau:109227095"/>
<feature type="domain" description="HTH myb-type" evidence="9">
    <location>
        <begin position="92"/>
        <end position="147"/>
    </location>
</feature>
<dbReference type="SMART" id="SM00717">
    <property type="entry name" value="SANT"/>
    <property type="match status" value="2"/>
</dbReference>
<dbReference type="InterPro" id="IPR009057">
    <property type="entry name" value="Homeodomain-like_sf"/>
</dbReference>
<protein>
    <submittedName>
        <fullName evidence="10">Transcription factor myb1r1</fullName>
    </submittedName>
</protein>
<dbReference type="Gene3D" id="1.10.10.60">
    <property type="entry name" value="Homeodomain-like"/>
    <property type="match status" value="2"/>
</dbReference>
<dbReference type="GO" id="GO:0009908">
    <property type="term" value="P:flower development"/>
    <property type="evidence" value="ECO:0007669"/>
    <property type="project" value="UniProtKB-ARBA"/>
</dbReference>
<dbReference type="PANTHER" id="PTHR44191">
    <property type="entry name" value="TRANSCRIPTION FACTOR KUA1"/>
    <property type="match status" value="1"/>
</dbReference>
<dbReference type="GeneID" id="109227095"/>
<dbReference type="InterPro" id="IPR006447">
    <property type="entry name" value="Myb_dom_plants"/>
</dbReference>
<dbReference type="InterPro" id="IPR052245">
    <property type="entry name" value="Plant_Stress_Dev_TF"/>
</dbReference>
<dbReference type="InterPro" id="IPR017930">
    <property type="entry name" value="Myb_dom"/>
</dbReference>
<dbReference type="InterPro" id="IPR001005">
    <property type="entry name" value="SANT/Myb"/>
</dbReference>
<evidence type="ECO:0000256" key="4">
    <source>
        <dbReference type="ARBA" id="ARBA00023125"/>
    </source>
</evidence>
<comment type="subcellular location">
    <subcellularLocation>
        <location evidence="1">Nucleus</location>
    </subcellularLocation>
</comment>
<dbReference type="OMA" id="YEAGIQV"/>